<reference evidence="1" key="1">
    <citation type="submission" date="2014-09" db="EMBL/GenBank/DDBJ databases">
        <authorList>
            <person name="Magalhaes I.L.F."/>
            <person name="Oliveira U."/>
            <person name="Santos F.R."/>
            <person name="Vidigal T.H.D.A."/>
            <person name="Brescovit A.D."/>
            <person name="Santos A.J."/>
        </authorList>
    </citation>
    <scope>NUCLEOTIDE SEQUENCE</scope>
    <source>
        <tissue evidence="1">Shoot tissue taken approximately 20 cm above the soil surface</tissue>
    </source>
</reference>
<name>A0A0A9QGX2_ARUDO</name>
<accession>A0A0A9QGX2</accession>
<reference evidence="1" key="2">
    <citation type="journal article" date="2015" name="Data Brief">
        <title>Shoot transcriptome of the giant reed, Arundo donax.</title>
        <authorList>
            <person name="Barrero R.A."/>
            <person name="Guerrero F.D."/>
            <person name="Moolhuijzen P."/>
            <person name="Goolsby J.A."/>
            <person name="Tidwell J."/>
            <person name="Bellgard S.E."/>
            <person name="Bellgard M.I."/>
        </authorList>
    </citation>
    <scope>NUCLEOTIDE SEQUENCE</scope>
    <source>
        <tissue evidence="1">Shoot tissue taken approximately 20 cm above the soil surface</tissue>
    </source>
</reference>
<organism evidence="1">
    <name type="scientific">Arundo donax</name>
    <name type="common">Giant reed</name>
    <name type="synonym">Donax arundinaceus</name>
    <dbReference type="NCBI Taxonomy" id="35708"/>
    <lineage>
        <taxon>Eukaryota</taxon>
        <taxon>Viridiplantae</taxon>
        <taxon>Streptophyta</taxon>
        <taxon>Embryophyta</taxon>
        <taxon>Tracheophyta</taxon>
        <taxon>Spermatophyta</taxon>
        <taxon>Magnoliopsida</taxon>
        <taxon>Liliopsida</taxon>
        <taxon>Poales</taxon>
        <taxon>Poaceae</taxon>
        <taxon>PACMAD clade</taxon>
        <taxon>Arundinoideae</taxon>
        <taxon>Arundineae</taxon>
        <taxon>Arundo</taxon>
    </lineage>
</organism>
<sequence>MSLCCPSEDLYCLDLAK</sequence>
<evidence type="ECO:0000313" key="1">
    <source>
        <dbReference type="EMBL" id="JAD26886.1"/>
    </source>
</evidence>
<proteinExistence type="predicted"/>
<protein>
    <submittedName>
        <fullName evidence="1">Uncharacterized protein</fullName>
    </submittedName>
</protein>
<dbReference type="EMBL" id="GBRH01271009">
    <property type="protein sequence ID" value="JAD26886.1"/>
    <property type="molecule type" value="Transcribed_RNA"/>
</dbReference>
<dbReference type="AlphaFoldDB" id="A0A0A9QGX2"/>